<name>A0ABW2PLQ9_9BACL</name>
<reference evidence="3" key="1">
    <citation type="journal article" date="2019" name="Int. J. Syst. Evol. Microbiol.">
        <title>The Global Catalogue of Microorganisms (GCM) 10K type strain sequencing project: providing services to taxonomists for standard genome sequencing and annotation.</title>
        <authorList>
            <consortium name="The Broad Institute Genomics Platform"/>
            <consortium name="The Broad Institute Genome Sequencing Center for Infectious Disease"/>
            <person name="Wu L."/>
            <person name="Ma J."/>
        </authorList>
    </citation>
    <scope>NUCLEOTIDE SEQUENCE [LARGE SCALE GENOMIC DNA]</scope>
    <source>
        <strain evidence="3">CCUG 55590</strain>
    </source>
</reference>
<dbReference type="PROSITE" id="PS51746">
    <property type="entry name" value="PPM_2"/>
    <property type="match status" value="1"/>
</dbReference>
<dbReference type="InterPro" id="IPR036457">
    <property type="entry name" value="PPM-type-like_dom_sf"/>
</dbReference>
<organism evidence="2 3">
    <name type="scientific">Exiguobacterium aestuarii</name>
    <dbReference type="NCBI Taxonomy" id="273527"/>
    <lineage>
        <taxon>Bacteria</taxon>
        <taxon>Bacillati</taxon>
        <taxon>Bacillota</taxon>
        <taxon>Bacilli</taxon>
        <taxon>Bacillales</taxon>
        <taxon>Bacillales Family XII. Incertae Sedis</taxon>
        <taxon>Exiguobacterium</taxon>
    </lineage>
</organism>
<dbReference type="RefSeq" id="WP_214788920.1">
    <property type="nucleotide sequence ID" value="NZ_JANIEL010000023.1"/>
</dbReference>
<protein>
    <submittedName>
        <fullName evidence="2">Stp1/IreP family PP2C-type Ser/Thr phosphatase</fullName>
    </submittedName>
</protein>
<dbReference type="NCBIfam" id="NF033484">
    <property type="entry name" value="Stp1_PP2C_phos"/>
    <property type="match status" value="1"/>
</dbReference>
<dbReference type="SMART" id="SM00332">
    <property type="entry name" value="PP2Cc"/>
    <property type="match status" value="1"/>
</dbReference>
<dbReference type="SUPFAM" id="SSF81606">
    <property type="entry name" value="PP2C-like"/>
    <property type="match status" value="1"/>
</dbReference>
<feature type="domain" description="PPM-type phosphatase" evidence="1">
    <location>
        <begin position="2"/>
        <end position="238"/>
    </location>
</feature>
<dbReference type="Pfam" id="PF13672">
    <property type="entry name" value="PP2C_2"/>
    <property type="match status" value="1"/>
</dbReference>
<gene>
    <name evidence="2" type="ORF">ACFQO8_08305</name>
</gene>
<evidence type="ECO:0000313" key="2">
    <source>
        <dbReference type="EMBL" id="MFC7390147.1"/>
    </source>
</evidence>
<evidence type="ECO:0000259" key="1">
    <source>
        <dbReference type="PROSITE" id="PS51746"/>
    </source>
</evidence>
<dbReference type="PANTHER" id="PTHR47992">
    <property type="entry name" value="PROTEIN PHOSPHATASE"/>
    <property type="match status" value="1"/>
</dbReference>
<dbReference type="Proteomes" id="UP001596439">
    <property type="component" value="Unassembled WGS sequence"/>
</dbReference>
<evidence type="ECO:0000313" key="3">
    <source>
        <dbReference type="Proteomes" id="UP001596439"/>
    </source>
</evidence>
<dbReference type="EMBL" id="JBHTCE010000001">
    <property type="protein sequence ID" value="MFC7390147.1"/>
    <property type="molecule type" value="Genomic_DNA"/>
</dbReference>
<proteinExistence type="predicted"/>
<comment type="caution">
    <text evidence="2">The sequence shown here is derived from an EMBL/GenBank/DDBJ whole genome shotgun (WGS) entry which is preliminary data.</text>
</comment>
<keyword evidence="3" id="KW-1185">Reference proteome</keyword>
<dbReference type="InterPro" id="IPR001932">
    <property type="entry name" value="PPM-type_phosphatase-like_dom"/>
</dbReference>
<accession>A0ABW2PLQ9</accession>
<dbReference type="Gene3D" id="3.60.40.10">
    <property type="entry name" value="PPM-type phosphatase domain"/>
    <property type="match status" value="1"/>
</dbReference>
<dbReference type="InterPro" id="IPR015655">
    <property type="entry name" value="PP2C"/>
</dbReference>
<sequence length="244" mass="26842">MELAFRTDRGQVRTQNEDAVLILGDAFSGIALVADGMGGHAAGEVASQIVIEEFRRAFPSLPSTPVDIERWFRHHIHLANEQVLQFAKQSNLVMMGTTVAAVCWNGETVVIVHIGDSRVYALQANELRRLTEDHSYVNVLKQLGELTEEEMRVHPKRNVITRAIGSSEQVEPDVQVLADPEFDVILICTDGLTTHLTDGAIQHVLQQAVSADQKADQLIAEANQLGGSDNITVALVQFTDRKRG</sequence>
<dbReference type="SMART" id="SM00331">
    <property type="entry name" value="PP2C_SIG"/>
    <property type="match status" value="1"/>
</dbReference>
<dbReference type="CDD" id="cd00143">
    <property type="entry name" value="PP2Cc"/>
    <property type="match status" value="1"/>
</dbReference>